<evidence type="ECO:0000313" key="2">
    <source>
        <dbReference type="EMBL" id="CAI5450643.1"/>
    </source>
</evidence>
<feature type="transmembrane region" description="Helical" evidence="1">
    <location>
        <begin position="75"/>
        <end position="95"/>
    </location>
</feature>
<dbReference type="Proteomes" id="UP001152747">
    <property type="component" value="Unassembled WGS sequence"/>
</dbReference>
<gene>
    <name evidence="2" type="ORF">CAMP_LOCUS13280</name>
</gene>
<organism evidence="2 3">
    <name type="scientific">Caenorhabditis angaria</name>
    <dbReference type="NCBI Taxonomy" id="860376"/>
    <lineage>
        <taxon>Eukaryota</taxon>
        <taxon>Metazoa</taxon>
        <taxon>Ecdysozoa</taxon>
        <taxon>Nematoda</taxon>
        <taxon>Chromadorea</taxon>
        <taxon>Rhabditida</taxon>
        <taxon>Rhabditina</taxon>
        <taxon>Rhabditomorpha</taxon>
        <taxon>Rhabditoidea</taxon>
        <taxon>Rhabditidae</taxon>
        <taxon>Peloderinae</taxon>
        <taxon>Caenorhabditis</taxon>
    </lineage>
</organism>
<evidence type="ECO:0000256" key="1">
    <source>
        <dbReference type="SAM" id="Phobius"/>
    </source>
</evidence>
<proteinExistence type="predicted"/>
<reference evidence="2" key="1">
    <citation type="submission" date="2022-11" db="EMBL/GenBank/DDBJ databases">
        <authorList>
            <person name="Kikuchi T."/>
        </authorList>
    </citation>
    <scope>NUCLEOTIDE SEQUENCE</scope>
    <source>
        <strain evidence="2">PS1010</strain>
    </source>
</reference>
<feature type="transmembrane region" description="Helical" evidence="1">
    <location>
        <begin position="35"/>
        <end position="55"/>
    </location>
</feature>
<keyword evidence="1" id="KW-0472">Membrane</keyword>
<accession>A0A9P1IWF2</accession>
<name>A0A9P1IWF2_9PELO</name>
<evidence type="ECO:0008006" key="4">
    <source>
        <dbReference type="Google" id="ProtNLM"/>
    </source>
</evidence>
<protein>
    <recommendedName>
        <fullName evidence="4">Serpentine receptor class gamma</fullName>
    </recommendedName>
</protein>
<keyword evidence="1" id="KW-1133">Transmembrane helix</keyword>
<evidence type="ECO:0000313" key="3">
    <source>
        <dbReference type="Proteomes" id="UP001152747"/>
    </source>
</evidence>
<sequence>MSARYLSKKKYHETLGGTSLARRFDLSFSYELSKCLVYGCLFNILIQSLVILFTWLNYLQIFFVNPFHLELTSGVIFNVEMSIFPYIILLNHRIWRKNCVRVLRKNPFIMPKKSTQVKSLNGQNMMRKQSQNDHFDQLKNQWLK</sequence>
<dbReference type="AlphaFoldDB" id="A0A9P1IWF2"/>
<keyword evidence="1" id="KW-0812">Transmembrane</keyword>
<keyword evidence="3" id="KW-1185">Reference proteome</keyword>
<dbReference type="EMBL" id="CANHGI010000005">
    <property type="protein sequence ID" value="CAI5450643.1"/>
    <property type="molecule type" value="Genomic_DNA"/>
</dbReference>
<comment type="caution">
    <text evidence="2">The sequence shown here is derived from an EMBL/GenBank/DDBJ whole genome shotgun (WGS) entry which is preliminary data.</text>
</comment>